<gene>
    <name evidence="1" type="ORF">Ahu01nite_067310</name>
</gene>
<organism evidence="1 2">
    <name type="scientific">Winogradskya humida</name>
    <dbReference type="NCBI Taxonomy" id="113566"/>
    <lineage>
        <taxon>Bacteria</taxon>
        <taxon>Bacillati</taxon>
        <taxon>Actinomycetota</taxon>
        <taxon>Actinomycetes</taxon>
        <taxon>Micromonosporales</taxon>
        <taxon>Micromonosporaceae</taxon>
        <taxon>Winogradskya</taxon>
    </lineage>
</organism>
<dbReference type="EMBL" id="BOMN01000093">
    <property type="protein sequence ID" value="GIE23629.1"/>
    <property type="molecule type" value="Genomic_DNA"/>
</dbReference>
<reference evidence="1 2" key="1">
    <citation type="submission" date="2021-01" db="EMBL/GenBank/DDBJ databases">
        <title>Whole genome shotgun sequence of Actinoplanes humidus NBRC 14915.</title>
        <authorList>
            <person name="Komaki H."/>
            <person name="Tamura T."/>
        </authorList>
    </citation>
    <scope>NUCLEOTIDE SEQUENCE [LARGE SCALE GENOMIC DNA]</scope>
    <source>
        <strain evidence="1 2">NBRC 14915</strain>
    </source>
</reference>
<comment type="caution">
    <text evidence="1">The sequence shown here is derived from an EMBL/GenBank/DDBJ whole genome shotgun (WGS) entry which is preliminary data.</text>
</comment>
<evidence type="ECO:0000313" key="1">
    <source>
        <dbReference type="EMBL" id="GIE23629.1"/>
    </source>
</evidence>
<dbReference type="Proteomes" id="UP000603200">
    <property type="component" value="Unassembled WGS sequence"/>
</dbReference>
<accession>A0ABQ3ZYH8</accession>
<protein>
    <submittedName>
        <fullName evidence="1">Uncharacterized protein</fullName>
    </submittedName>
</protein>
<evidence type="ECO:0000313" key="2">
    <source>
        <dbReference type="Proteomes" id="UP000603200"/>
    </source>
</evidence>
<proteinExistence type="predicted"/>
<keyword evidence="2" id="KW-1185">Reference proteome</keyword>
<sequence length="76" mass="8856">MRPDDAYLPGSDQFFYPELTGADQLRQEVFALGYHLHWGWSEAMGLEIGERRAYVRLLADVLAEQKSEMERANPRR</sequence>
<dbReference type="RefSeq" id="WP_203840684.1">
    <property type="nucleotide sequence ID" value="NZ_BAAATV010000013.1"/>
</dbReference>
<name>A0ABQ3ZYH8_9ACTN</name>